<dbReference type="CDD" id="cd01127">
    <property type="entry name" value="TrwB_TraG_TraD_VirD4"/>
    <property type="match status" value="1"/>
</dbReference>
<keyword evidence="4" id="KW-1185">Reference proteome</keyword>
<dbReference type="GO" id="GO:0005524">
    <property type="term" value="F:ATP binding"/>
    <property type="evidence" value="ECO:0007669"/>
    <property type="project" value="UniProtKB-KW"/>
</dbReference>
<keyword evidence="3" id="KW-0547">Nucleotide-binding</keyword>
<protein>
    <submittedName>
        <fullName evidence="3">ATP-binding protein</fullName>
    </submittedName>
</protein>
<dbReference type="EMBL" id="CP058350">
    <property type="protein sequence ID" value="QLF70791.1"/>
    <property type="molecule type" value="Genomic_DNA"/>
</dbReference>
<dbReference type="PANTHER" id="PTHR42957">
    <property type="entry name" value="HELICASE MJ1565-RELATED"/>
    <property type="match status" value="1"/>
</dbReference>
<organism evidence="3 4">
    <name type="scientific">Peteryoungia desertarenae</name>
    <dbReference type="NCBI Taxonomy" id="1813451"/>
    <lineage>
        <taxon>Bacteria</taxon>
        <taxon>Pseudomonadati</taxon>
        <taxon>Pseudomonadota</taxon>
        <taxon>Alphaproteobacteria</taxon>
        <taxon>Hyphomicrobiales</taxon>
        <taxon>Rhizobiaceae</taxon>
        <taxon>Peteryoungia</taxon>
    </lineage>
</organism>
<evidence type="ECO:0000313" key="3">
    <source>
        <dbReference type="EMBL" id="QLF70791.1"/>
    </source>
</evidence>
<dbReference type="Proteomes" id="UP000308530">
    <property type="component" value="Chromosome"/>
</dbReference>
<accession>A0ABX6QQC8</accession>
<dbReference type="InterPro" id="IPR008571">
    <property type="entry name" value="HerA-like"/>
</dbReference>
<feature type="compositionally biased region" description="Polar residues" evidence="1">
    <location>
        <begin position="705"/>
        <end position="714"/>
    </location>
</feature>
<feature type="compositionally biased region" description="Low complexity" evidence="1">
    <location>
        <begin position="629"/>
        <end position="640"/>
    </location>
</feature>
<keyword evidence="3" id="KW-0067">ATP-binding</keyword>
<name>A0ABX6QQC8_9HYPH</name>
<proteinExistence type="predicted"/>
<gene>
    <name evidence="3" type="ORF">FE840_015270</name>
</gene>
<dbReference type="Gene3D" id="3.40.50.300">
    <property type="entry name" value="P-loop containing nucleotide triphosphate hydrolases"/>
    <property type="match status" value="2"/>
</dbReference>
<evidence type="ECO:0000259" key="2">
    <source>
        <dbReference type="Pfam" id="PF01935"/>
    </source>
</evidence>
<feature type="compositionally biased region" description="Basic and acidic residues" evidence="1">
    <location>
        <begin position="716"/>
        <end position="729"/>
    </location>
</feature>
<sequence>MLLLNVASDKESVLHTVDQTSLNTSSDEERRDRAHPGNRLLGRVVACNGSRATISAIAEHGGTDLTELWSVGRLISITVGKNRVVALVYSMQTGTKIWGEGEDNAFLIEVELLGEVHVRDDGKEVFSTGISRYPYLGAIAHRIRAADLLRIYDSNQSDTCAIGKLTQDESIDATIHIPSMLSKHFAVVGSTGVGKSTAVSLLLRKAIESDPKLRVLILDPHNEFAAAFPNHAVVIDTDTLDLPFWLMRLEEFAEVLFRGRPPIPEEMDILRDLMPEAKRAFRGSESALMRRASDKTAITADTPVPYRIADLIALIDERIGRLEGRGEKPFLRSLKMRIMSAVHDPRYHFMFSSNTISDTIMETIAHIFRIPGDDRPICTFQLAGIPSEVVNSVASVLCRMAFELALWSNGAIHMLVVCEEAHRYVPADPNLGFFPTRQAIARIAKEGRKYGVSLGIITQRPGELDQTILSQCSTLFAMRLANDHDQEIIRSAIPDSSISTTSFISSIGNGEAIAFGEAIAVPMRMRFTRVKPNELPKANGVNAKISDDSPDTVDLKLIVSRMRAVAPPDISAFQQSYESAYPTPRAPEPQGSAAVDDAADHHDFEEPQLDNDATFEEIRQALLNPARPSSAQTAVTSAAAPLSRMPTELPPGPVEPYNSDMLPGHEISSSNPLRRVSDVQPVPDTSDYRSSRDTGSPPAGRRFESSGNVHQSEQPVLRRETPSLRESILRKPLSSLYKKD</sequence>
<dbReference type="SUPFAM" id="SSF52540">
    <property type="entry name" value="P-loop containing nucleoside triphosphate hydrolases"/>
    <property type="match status" value="1"/>
</dbReference>
<dbReference type="InterPro" id="IPR027417">
    <property type="entry name" value="P-loop_NTPase"/>
</dbReference>
<evidence type="ECO:0000313" key="4">
    <source>
        <dbReference type="Proteomes" id="UP000308530"/>
    </source>
</evidence>
<reference evidence="3 4" key="1">
    <citation type="submission" date="2020-06" db="EMBL/GenBank/DDBJ databases">
        <title>Genome sequence of Rhizobium sp strain ADMK78.</title>
        <authorList>
            <person name="Rahi P."/>
        </authorList>
    </citation>
    <scope>NUCLEOTIDE SEQUENCE [LARGE SCALE GENOMIC DNA]</scope>
    <source>
        <strain evidence="3 4">ADMK78</strain>
    </source>
</reference>
<dbReference type="PANTHER" id="PTHR42957:SF1">
    <property type="entry name" value="HELICASE MJ1565-RELATED"/>
    <property type="match status" value="1"/>
</dbReference>
<feature type="region of interest" description="Disordered" evidence="1">
    <location>
        <begin position="623"/>
        <end position="740"/>
    </location>
</feature>
<evidence type="ECO:0000256" key="1">
    <source>
        <dbReference type="SAM" id="MobiDB-lite"/>
    </source>
</evidence>
<dbReference type="InterPro" id="IPR002789">
    <property type="entry name" value="HerA_central"/>
</dbReference>
<dbReference type="Pfam" id="PF01935">
    <property type="entry name" value="DUF87"/>
    <property type="match status" value="1"/>
</dbReference>
<feature type="domain" description="Helicase HerA central" evidence="2">
    <location>
        <begin position="161"/>
        <end position="400"/>
    </location>
</feature>